<keyword evidence="1" id="KW-0614">Plasmid</keyword>
<geneLocation type="plasmid" evidence="1">
    <name>pDson03</name>
</geneLocation>
<gene>
    <name evidence="1" type="ORF">ABOD76_04170</name>
</gene>
<dbReference type="AlphaFoldDB" id="A0AAU7U6J9"/>
<dbReference type="KEGG" id="dsc:ABOD76_04170"/>
<dbReference type="RefSeq" id="WP_350242298.1">
    <property type="nucleotide sequence ID" value="NZ_CP158298.1"/>
</dbReference>
<sequence length="410" mass="43214">MTALLLAGCAGPPAHPPGALDLRPDHRYVELVPHSASELRLDVRGGRPSDPLDLQARGLPPGTALRAGADRVTFTSLDVQPGAYAFTLTGRKGPFVHEVPLQLYVPTTGPFALEPARPVDVTVKTDVPLSVTGQVTPAGGTLNVTGPDGVQYTLNVPPGAVLEPTPVRLTPVTGVDWSGFSASRGVRIEPDDLQLWKPARVDVTFPSKPAGAGIFRAFGAQGAGRDLFLKEVAVRDLTATLSVTRGGVGGVGWVLPEALEDPPIPSAPEARRSERLARFATVSEGSHTERMYEWTLNGRLTGAGAPSSEGAQALSTLLREVAVWNTDLQTRRWSAAWAGNAGLLWAHLAELAVAQVGPYQARCLQGGTADPAWTAELVHWQRAAAVLPAWQGALGPEGLRDLTAALNACR</sequence>
<organism evidence="1">
    <name type="scientific">Deinococcus sonorensis KR-87</name>
    <dbReference type="NCBI Taxonomy" id="694439"/>
    <lineage>
        <taxon>Bacteria</taxon>
        <taxon>Thermotogati</taxon>
        <taxon>Deinococcota</taxon>
        <taxon>Deinococci</taxon>
        <taxon>Deinococcales</taxon>
        <taxon>Deinococcaceae</taxon>
        <taxon>Deinococcus</taxon>
    </lineage>
</organism>
<proteinExistence type="predicted"/>
<accession>A0AAU7U6J9</accession>
<reference evidence="1" key="1">
    <citation type="submission" date="2024-06" db="EMBL/GenBank/DDBJ databases">
        <title>Draft Genome Sequence of Deinococcus sonorensis Type Strain KR-87, a Biofilm Producing Representative of the Genus Deinococcus.</title>
        <authorList>
            <person name="Boren L.S."/>
            <person name="Grosso R.A."/>
            <person name="Hugenberg-Cox A.N."/>
            <person name="Hill J.T.E."/>
            <person name="Albert C.M."/>
            <person name="Tuohy J.M."/>
        </authorList>
    </citation>
    <scope>NUCLEOTIDE SEQUENCE</scope>
    <source>
        <strain evidence="1">KR-87</strain>
        <plasmid evidence="1">pDson03</plasmid>
    </source>
</reference>
<protein>
    <recommendedName>
        <fullName evidence="2">Lipoprotein</fullName>
    </recommendedName>
</protein>
<name>A0AAU7U6J9_9DEIO</name>
<evidence type="ECO:0000313" key="1">
    <source>
        <dbReference type="EMBL" id="XBV84262.1"/>
    </source>
</evidence>
<evidence type="ECO:0008006" key="2">
    <source>
        <dbReference type="Google" id="ProtNLM"/>
    </source>
</evidence>
<dbReference type="EMBL" id="CP158298">
    <property type="protein sequence ID" value="XBV84262.1"/>
    <property type="molecule type" value="Genomic_DNA"/>
</dbReference>